<dbReference type="VEuPathDB" id="FungiDB:FOXG_05719"/>
<evidence type="ECO:0000256" key="1">
    <source>
        <dbReference type="ARBA" id="ARBA00001974"/>
    </source>
</evidence>
<dbReference type="Pfam" id="PF00175">
    <property type="entry name" value="NAD_binding_1"/>
    <property type="match status" value="1"/>
</dbReference>
<evidence type="ECO:0000256" key="5">
    <source>
        <dbReference type="ARBA" id="ARBA00022827"/>
    </source>
</evidence>
<proteinExistence type="inferred from homology"/>
<organism evidence="12 13">
    <name type="scientific">Fusarium oxysporum</name>
    <name type="common">Fusarium vascular wilt</name>
    <dbReference type="NCBI Taxonomy" id="5507"/>
    <lineage>
        <taxon>Eukaryota</taxon>
        <taxon>Fungi</taxon>
        <taxon>Dikarya</taxon>
        <taxon>Ascomycota</taxon>
        <taxon>Pezizomycotina</taxon>
        <taxon>Sordariomycetes</taxon>
        <taxon>Hypocreomycetidae</taxon>
        <taxon>Hypocreales</taxon>
        <taxon>Nectriaceae</taxon>
        <taxon>Fusarium</taxon>
        <taxon>Fusarium oxysporum species complex</taxon>
    </lineage>
</organism>
<dbReference type="InterPro" id="IPR001433">
    <property type="entry name" value="OxRdtase_FAD/NAD-bd"/>
</dbReference>
<feature type="binding site" evidence="9">
    <location>
        <position position="97"/>
    </location>
    <ligand>
        <name>FAD</name>
        <dbReference type="ChEBI" id="CHEBI:57692"/>
    </ligand>
</feature>
<evidence type="ECO:0000313" key="13">
    <source>
        <dbReference type="Proteomes" id="UP000285084"/>
    </source>
</evidence>
<keyword evidence="6" id="KW-0560">Oxidoreductase</keyword>
<dbReference type="PRINTS" id="PR00371">
    <property type="entry name" value="FPNCR"/>
</dbReference>
<dbReference type="Gene3D" id="2.40.30.10">
    <property type="entry name" value="Translation factors"/>
    <property type="match status" value="1"/>
</dbReference>
<dbReference type="Pfam" id="PF00970">
    <property type="entry name" value="FAD_binding_6"/>
    <property type="match status" value="1"/>
</dbReference>
<dbReference type="GO" id="GO:0005741">
    <property type="term" value="C:mitochondrial outer membrane"/>
    <property type="evidence" value="ECO:0007669"/>
    <property type="project" value="UniProtKB-SubCell"/>
</dbReference>
<dbReference type="Gene3D" id="3.40.50.80">
    <property type="entry name" value="Nucleotide-binding domain of ferredoxin-NADP reductase (FNR) module"/>
    <property type="match status" value="1"/>
</dbReference>
<evidence type="ECO:0000259" key="11">
    <source>
        <dbReference type="Pfam" id="PF00970"/>
    </source>
</evidence>
<dbReference type="InterPro" id="IPR039261">
    <property type="entry name" value="FNR_nucleotide-bd"/>
</dbReference>
<keyword evidence="4 9" id="KW-0285">Flavoprotein</keyword>
<gene>
    <name evidence="12" type="ORF">BFJ69_g7846</name>
</gene>
<comment type="caution">
    <text evidence="12">The sequence shown here is derived from an EMBL/GenBank/DDBJ whole genome shotgun (WGS) entry which is preliminary data.</text>
</comment>
<keyword evidence="8" id="KW-0472">Membrane</keyword>
<feature type="binding site" evidence="9">
    <location>
        <position position="146"/>
    </location>
    <ligand>
        <name>FAD</name>
        <dbReference type="ChEBI" id="CHEBI:57692"/>
    </ligand>
</feature>
<dbReference type="VEuPathDB" id="FungiDB:FOC4_g10014561"/>
<dbReference type="AlphaFoldDB" id="A0A420N4R2"/>
<feature type="domain" description="Oxidoreductase FAD/NAD(P)-binding" evidence="10">
    <location>
        <begin position="138"/>
        <end position="245"/>
    </location>
</feature>
<dbReference type="PANTHER" id="PTHR19370:SF101">
    <property type="entry name" value="NADH-CYTOCHROME B5 REDUCTASE"/>
    <property type="match status" value="1"/>
</dbReference>
<dbReference type="SUPFAM" id="SSF52343">
    <property type="entry name" value="Ferredoxin reductase-like, C-terminal NADP-linked domain"/>
    <property type="match status" value="1"/>
</dbReference>
<feature type="binding site" evidence="9">
    <location>
        <position position="95"/>
    </location>
    <ligand>
        <name>FAD</name>
        <dbReference type="ChEBI" id="CHEBI:57692"/>
    </ligand>
</feature>
<sequence length="269" mass="29087">MFLKLPLRYARASAKPVVTSLVAGGIGFACFSTTAFAESPAPAQLFPGGLALKSLPVDSVEAVNHNTKKLRFKLPNETDVSGLPLTGEAGFLELLVKGYPKGKASSYMHSLKPGDSLFFVAALKGYPWKANSYQHIVLIGGGAGITPLYQLTQGILKNPNDNTIIKLIYGIHSEEDILLRKELEQLASAHPDRFKAVFTLSKPVGGSSYHEGRIDKNLLQQEAAPSTTGVDAKVFICGPPSLEEALVGDKKRAGILEEIGYRKDQIYRF</sequence>
<keyword evidence="5 9" id="KW-0274">FAD</keyword>
<feature type="binding site" evidence="9">
    <location>
        <position position="105"/>
    </location>
    <ligand>
        <name>FAD</name>
        <dbReference type="ChEBI" id="CHEBI:57692"/>
    </ligand>
</feature>
<dbReference type="VEuPathDB" id="FungiDB:FOMG_11577"/>
<dbReference type="InterPro" id="IPR017938">
    <property type="entry name" value="Riboflavin_synthase-like_b-brl"/>
</dbReference>
<evidence type="ECO:0000256" key="3">
    <source>
        <dbReference type="ARBA" id="ARBA00006105"/>
    </source>
</evidence>
<dbReference type="PROSITE" id="PS51257">
    <property type="entry name" value="PROKAR_LIPOPROTEIN"/>
    <property type="match status" value="1"/>
</dbReference>
<evidence type="ECO:0000256" key="8">
    <source>
        <dbReference type="ARBA" id="ARBA00023136"/>
    </source>
</evidence>
<comment type="cofactor">
    <cofactor evidence="1 9">
        <name>FAD</name>
        <dbReference type="ChEBI" id="CHEBI:57692"/>
    </cofactor>
</comment>
<evidence type="ECO:0000256" key="6">
    <source>
        <dbReference type="ARBA" id="ARBA00023002"/>
    </source>
</evidence>
<protein>
    <recommendedName>
        <fullName evidence="14">Cytochrome-b5 reductase</fullName>
    </recommendedName>
</protein>
<dbReference type="VEuPathDB" id="FungiDB:FOIG_13975"/>
<dbReference type="GO" id="GO:0006696">
    <property type="term" value="P:ergosterol biosynthetic process"/>
    <property type="evidence" value="ECO:0007669"/>
    <property type="project" value="TreeGrafter"/>
</dbReference>
<comment type="subcellular location">
    <subcellularLocation>
        <location evidence="2">Mitochondrion outer membrane</location>
        <topology evidence="2">Single-pass membrane protein</topology>
    </subcellularLocation>
</comment>
<name>A0A420N4R2_FUSOX</name>
<feature type="domain" description="Flavoprotein pyridine nucleotide cytochrome reductase-like FAD-binding" evidence="11">
    <location>
        <begin position="88"/>
        <end position="119"/>
    </location>
</feature>
<dbReference type="FunFam" id="3.40.50.80:FF:000009">
    <property type="entry name" value="NADH-cytochrome b5 reductase"/>
    <property type="match status" value="1"/>
</dbReference>
<dbReference type="EMBL" id="MRCX01000063">
    <property type="protein sequence ID" value="RKK75256.1"/>
    <property type="molecule type" value="Genomic_DNA"/>
</dbReference>
<dbReference type="InterPro" id="IPR001834">
    <property type="entry name" value="CBR-like"/>
</dbReference>
<dbReference type="InterPro" id="IPR001709">
    <property type="entry name" value="Flavoprot_Pyr_Nucl_cyt_Rdtase"/>
</dbReference>
<evidence type="ECO:0000259" key="10">
    <source>
        <dbReference type="Pfam" id="PF00175"/>
    </source>
</evidence>
<feature type="binding site" evidence="9">
    <location>
        <position position="103"/>
    </location>
    <ligand>
        <name>FAD</name>
        <dbReference type="ChEBI" id="CHEBI:57692"/>
    </ligand>
</feature>
<comment type="similarity">
    <text evidence="3">Belongs to the flavoprotein pyridine nucleotide cytochrome reductase family.</text>
</comment>
<keyword evidence="7" id="KW-0520">NAD</keyword>
<dbReference type="SUPFAM" id="SSF63380">
    <property type="entry name" value="Riboflavin synthase domain-like"/>
    <property type="match status" value="1"/>
</dbReference>
<evidence type="ECO:0000313" key="12">
    <source>
        <dbReference type="EMBL" id="RKK75256.1"/>
    </source>
</evidence>
<dbReference type="PANTHER" id="PTHR19370">
    <property type="entry name" value="NADH-CYTOCHROME B5 REDUCTASE"/>
    <property type="match status" value="1"/>
</dbReference>
<dbReference type="PRINTS" id="PR00406">
    <property type="entry name" value="CYTB5RDTASE"/>
</dbReference>
<accession>A0A420N4R2</accession>
<dbReference type="GO" id="GO:0004128">
    <property type="term" value="F:cytochrome-b5 reductase activity, acting on NAD(P)H"/>
    <property type="evidence" value="ECO:0007669"/>
    <property type="project" value="TreeGrafter"/>
</dbReference>
<evidence type="ECO:0000256" key="9">
    <source>
        <dbReference type="PIRSR" id="PIRSR601834-1"/>
    </source>
</evidence>
<dbReference type="Proteomes" id="UP000285084">
    <property type="component" value="Unassembled WGS sequence"/>
</dbReference>
<evidence type="ECO:0000256" key="7">
    <source>
        <dbReference type="ARBA" id="ARBA00023027"/>
    </source>
</evidence>
<dbReference type="CDD" id="cd06183">
    <property type="entry name" value="cyt_b5_reduct_like"/>
    <property type="match status" value="1"/>
</dbReference>
<dbReference type="InterPro" id="IPR008333">
    <property type="entry name" value="Cbr1-like_FAD-bd_dom"/>
</dbReference>
<evidence type="ECO:0000256" key="4">
    <source>
        <dbReference type="ARBA" id="ARBA00022630"/>
    </source>
</evidence>
<dbReference type="VEuPathDB" id="FungiDB:FOC1_g10011728"/>
<dbReference type="VEuPathDB" id="FungiDB:HZS61_013325"/>
<reference evidence="12 13" key="1">
    <citation type="journal article" date="2018" name="Sci. Rep.">
        <title>Characterisation of pathogen-specific regions and novel effector candidates in Fusarium oxysporum f. sp. cepae.</title>
        <authorList>
            <person name="Armitage A.D."/>
            <person name="Taylor A."/>
            <person name="Sobczyk M.K."/>
            <person name="Baxter L."/>
            <person name="Greenfield B.P."/>
            <person name="Bates H.J."/>
            <person name="Wilson F."/>
            <person name="Jackson A.C."/>
            <person name="Ott S."/>
            <person name="Harrison R.J."/>
            <person name="Clarkson J.P."/>
        </authorList>
    </citation>
    <scope>NUCLEOTIDE SEQUENCE [LARGE SCALE GENOMIC DNA]</scope>
    <source>
        <strain evidence="12 13">Fo_A13</strain>
    </source>
</reference>
<evidence type="ECO:0008006" key="14">
    <source>
        <dbReference type="Google" id="ProtNLM"/>
    </source>
</evidence>
<dbReference type="VEuPathDB" id="FungiDB:FOZG_07904"/>
<evidence type="ECO:0000256" key="2">
    <source>
        <dbReference type="ARBA" id="ARBA00004572"/>
    </source>
</evidence>